<evidence type="ECO:0000313" key="2">
    <source>
        <dbReference type="Proteomes" id="UP000261174"/>
    </source>
</evidence>
<organism evidence="1 2">
    <name type="scientific">Chitinophaga silvisoli</name>
    <dbReference type="NCBI Taxonomy" id="2291814"/>
    <lineage>
        <taxon>Bacteria</taxon>
        <taxon>Pseudomonadati</taxon>
        <taxon>Bacteroidota</taxon>
        <taxon>Chitinophagia</taxon>
        <taxon>Chitinophagales</taxon>
        <taxon>Chitinophagaceae</taxon>
        <taxon>Chitinophaga</taxon>
    </lineage>
</organism>
<dbReference type="RefSeq" id="WP_116857823.1">
    <property type="nucleotide sequence ID" value="NZ_QTJV01000029.1"/>
</dbReference>
<proteinExistence type="predicted"/>
<dbReference type="AlphaFoldDB" id="A0A3E1NMW3"/>
<keyword evidence="2" id="KW-1185">Reference proteome</keyword>
<dbReference type="Proteomes" id="UP000261174">
    <property type="component" value="Unassembled WGS sequence"/>
</dbReference>
<reference evidence="1 2" key="1">
    <citation type="submission" date="2018-08" db="EMBL/GenBank/DDBJ databases">
        <title>Chitinophaga sp. K20C18050901, a novel bacterium isolated from forest soil.</title>
        <authorList>
            <person name="Wang C."/>
        </authorList>
    </citation>
    <scope>NUCLEOTIDE SEQUENCE [LARGE SCALE GENOMIC DNA]</scope>
    <source>
        <strain evidence="1 2">K20C18050901</strain>
    </source>
</reference>
<gene>
    <name evidence="1" type="ORF">DXN04_33710</name>
</gene>
<dbReference type="EMBL" id="QTJV01000029">
    <property type="protein sequence ID" value="RFM29243.1"/>
    <property type="molecule type" value="Genomic_DNA"/>
</dbReference>
<protein>
    <submittedName>
        <fullName evidence="1">Uncharacterized protein</fullName>
    </submittedName>
</protein>
<dbReference type="OrthoDB" id="954422at2"/>
<evidence type="ECO:0000313" key="1">
    <source>
        <dbReference type="EMBL" id="RFM29243.1"/>
    </source>
</evidence>
<sequence length="153" mass="17660">MPQYIDSYYLVDSRSPRLVYDLFANYDFVKEELADDYPVPQYSSEPTIIFYSDAELLNYMEENSYCEYIVYWQNVVENPVINQVTLSYTNDGKMIFGISIVGREVDSAQSIAVFKDVKKYLNAKIACITGEEPPPGNSIEFLEFCSERYIPAD</sequence>
<name>A0A3E1NMW3_9BACT</name>
<comment type="caution">
    <text evidence="1">The sequence shown here is derived from an EMBL/GenBank/DDBJ whole genome shotgun (WGS) entry which is preliminary data.</text>
</comment>
<accession>A0A3E1NMW3</accession>